<evidence type="ECO:0000313" key="3">
    <source>
        <dbReference type="Proteomes" id="UP001565927"/>
    </source>
</evidence>
<feature type="domain" description="FAD-binding FR-type" evidence="1">
    <location>
        <begin position="20"/>
        <end position="156"/>
    </location>
</feature>
<dbReference type="InterPro" id="IPR039261">
    <property type="entry name" value="FNR_nucleotide-bd"/>
</dbReference>
<dbReference type="Pfam" id="PF04954">
    <property type="entry name" value="SIP"/>
    <property type="match status" value="1"/>
</dbReference>
<dbReference type="InterPro" id="IPR017927">
    <property type="entry name" value="FAD-bd_FR_type"/>
</dbReference>
<dbReference type="InterPro" id="IPR039374">
    <property type="entry name" value="SIP_fam"/>
</dbReference>
<keyword evidence="3" id="KW-1185">Reference proteome</keyword>
<dbReference type="Proteomes" id="UP001565927">
    <property type="component" value="Unassembled WGS sequence"/>
</dbReference>
<dbReference type="EMBL" id="JBGFTU010000037">
    <property type="protein sequence ID" value="MEZ0166985.1"/>
    <property type="molecule type" value="Genomic_DNA"/>
</dbReference>
<protein>
    <submittedName>
        <fullName evidence="2">Siderophore-interacting protein</fullName>
    </submittedName>
</protein>
<evidence type="ECO:0000259" key="1">
    <source>
        <dbReference type="PROSITE" id="PS51384"/>
    </source>
</evidence>
<accession>A0ABV4H975</accession>
<dbReference type="Gene3D" id="3.40.50.80">
    <property type="entry name" value="Nucleotide-binding domain of ferredoxin-NADP reductase (FNR) module"/>
    <property type="match status" value="1"/>
</dbReference>
<evidence type="ECO:0000313" key="2">
    <source>
        <dbReference type="EMBL" id="MEZ0166985.1"/>
    </source>
</evidence>
<dbReference type="InterPro" id="IPR007037">
    <property type="entry name" value="SIP_rossman_dom"/>
</dbReference>
<dbReference type="CDD" id="cd06193">
    <property type="entry name" value="siderophore_interacting"/>
    <property type="match status" value="1"/>
</dbReference>
<comment type="caution">
    <text evidence="2">The sequence shown here is derived from an EMBL/GenBank/DDBJ whole genome shotgun (WGS) entry which is preliminary data.</text>
</comment>
<dbReference type="PROSITE" id="PS51384">
    <property type="entry name" value="FAD_FR"/>
    <property type="match status" value="1"/>
</dbReference>
<dbReference type="InterPro" id="IPR013113">
    <property type="entry name" value="SIP_FAD-bd"/>
</dbReference>
<organism evidence="2 3">
    <name type="scientific">Kineococcus halophytocola</name>
    <dbReference type="NCBI Taxonomy" id="3234027"/>
    <lineage>
        <taxon>Bacteria</taxon>
        <taxon>Bacillati</taxon>
        <taxon>Actinomycetota</taxon>
        <taxon>Actinomycetes</taxon>
        <taxon>Kineosporiales</taxon>
        <taxon>Kineosporiaceae</taxon>
        <taxon>Kineococcus</taxon>
    </lineage>
</organism>
<dbReference type="PANTHER" id="PTHR30157">
    <property type="entry name" value="FERRIC REDUCTASE, NADPH-DEPENDENT"/>
    <property type="match status" value="1"/>
</dbReference>
<gene>
    <name evidence="2" type="ORF">AB2L27_19700</name>
</gene>
<proteinExistence type="predicted"/>
<dbReference type="InterPro" id="IPR017938">
    <property type="entry name" value="Riboflavin_synthase-like_b-brl"/>
</dbReference>
<dbReference type="RefSeq" id="WP_370443191.1">
    <property type="nucleotide sequence ID" value="NZ_JBGFTU010000037.1"/>
</dbReference>
<dbReference type="SUPFAM" id="SSF63380">
    <property type="entry name" value="Riboflavin synthase domain-like"/>
    <property type="match status" value="1"/>
</dbReference>
<reference evidence="2 3" key="1">
    <citation type="submission" date="2024-07" db="EMBL/GenBank/DDBJ databases">
        <authorList>
            <person name="Thanompreechachai J."/>
            <person name="Duangmal K."/>
        </authorList>
    </citation>
    <scope>NUCLEOTIDE SEQUENCE [LARGE SCALE GENOMIC DNA]</scope>
    <source>
        <strain evidence="2 3">LSe6-4</strain>
    </source>
</reference>
<dbReference type="Gene3D" id="2.40.30.10">
    <property type="entry name" value="Translation factors"/>
    <property type="match status" value="1"/>
</dbReference>
<name>A0ABV4H975_9ACTN</name>
<dbReference type="PANTHER" id="PTHR30157:SF0">
    <property type="entry name" value="NADPH-DEPENDENT FERRIC-CHELATE REDUCTASE"/>
    <property type="match status" value="1"/>
</dbReference>
<sequence length="333" mass="36046">MSTQTDEVRVGRREAVRASYTLFRVRVAAVERLGASFVRVTMTSPELASFGAAGYDQRFKLLLSPRPLQDHELPQDDWYTWWRELPEAARPVMRTYTVRGFRPATAERDAEIDVDFVLHGVGDAAGHAGPASRWAAGAAVGDEVVLVGPDAPGTGRMWGVEWAPPAGARTLLLAGDETAVPAVTAVLERLPAGITATALLEVPDAGDLLDLRSDADLTVEWLPRNGVHAPGELLQRRVHDVASALVEQVRAEDAAVQDSQDNQDGEDAEDEDGILWDVPENAEAAGPECLYAWLAGESGVVKALRRHLVREVGVPRSSVAFMGYWRAGRAEGE</sequence>
<dbReference type="Pfam" id="PF08021">
    <property type="entry name" value="FAD_binding_9"/>
    <property type="match status" value="1"/>
</dbReference>